<comment type="caution">
    <text evidence="3">The sequence shown here is derived from an EMBL/GenBank/DDBJ whole genome shotgun (WGS) entry which is preliminary data.</text>
</comment>
<dbReference type="EMBL" id="PJRP01000012">
    <property type="protein sequence ID" value="PLP98379.1"/>
    <property type="molecule type" value="Genomic_DNA"/>
</dbReference>
<gene>
    <name evidence="3" type="ORF">CYJ10_23100</name>
</gene>
<dbReference type="OrthoDB" id="8965746at2"/>
<keyword evidence="2" id="KW-0732">Signal</keyword>
<protein>
    <submittedName>
        <fullName evidence="3">Copper resistance protein CopQ</fullName>
    </submittedName>
</protein>
<dbReference type="Proteomes" id="UP000234341">
    <property type="component" value="Unassembled WGS sequence"/>
</dbReference>
<accession>A0A2N5C834</accession>
<evidence type="ECO:0000313" key="4">
    <source>
        <dbReference type="Proteomes" id="UP000234341"/>
    </source>
</evidence>
<feature type="chain" id="PRO_5014995419" evidence="2">
    <location>
        <begin position="24"/>
        <end position="139"/>
    </location>
</feature>
<evidence type="ECO:0000256" key="1">
    <source>
        <dbReference type="SAM" id="MobiDB-lite"/>
    </source>
</evidence>
<reference evidence="3 4" key="1">
    <citation type="submission" date="2017-12" db="EMBL/GenBank/DDBJ databases">
        <title>Genome sequence of the active heterotrophic nitrifier-denitrifier, Cupriavidus pauculus UM1.</title>
        <authorList>
            <person name="Putonti C."/>
            <person name="Castignetti D."/>
        </authorList>
    </citation>
    <scope>NUCLEOTIDE SEQUENCE [LARGE SCALE GENOMIC DNA]</scope>
    <source>
        <strain evidence="3 4">UM1</strain>
    </source>
</reference>
<evidence type="ECO:0000256" key="2">
    <source>
        <dbReference type="SAM" id="SignalP"/>
    </source>
</evidence>
<name>A0A2N5C834_9BURK</name>
<dbReference type="RefSeq" id="WP_101683767.1">
    <property type="nucleotide sequence ID" value="NZ_PJRP01000012.1"/>
</dbReference>
<feature type="region of interest" description="Disordered" evidence="1">
    <location>
        <begin position="107"/>
        <end position="139"/>
    </location>
</feature>
<organism evidence="3 4">
    <name type="scientific">Cupriavidus pauculus</name>
    <dbReference type="NCBI Taxonomy" id="82633"/>
    <lineage>
        <taxon>Bacteria</taxon>
        <taxon>Pseudomonadati</taxon>
        <taxon>Pseudomonadota</taxon>
        <taxon>Betaproteobacteria</taxon>
        <taxon>Burkholderiales</taxon>
        <taxon>Burkholderiaceae</taxon>
        <taxon>Cupriavidus</taxon>
    </lineage>
</organism>
<proteinExistence type="predicted"/>
<feature type="signal peptide" evidence="2">
    <location>
        <begin position="1"/>
        <end position="23"/>
    </location>
</feature>
<dbReference type="AlphaFoldDB" id="A0A2N5C834"/>
<evidence type="ECO:0000313" key="3">
    <source>
        <dbReference type="EMBL" id="PLP98379.1"/>
    </source>
</evidence>
<sequence>MNAKTIVTAAALAAAFVTGAVQAAPAVQKAGEIYGYSFRVQDQRSAFTDGARQGKFDSFTEGARVGKADPFTDGAKVGKADPYTDGARIVAGLDRVGVSASPARKVDPYYDGARSVNQPRNPYYDGARTRDIYTDGANA</sequence>